<dbReference type="AlphaFoldDB" id="A0A430R1K5"/>
<dbReference type="EMBL" id="PELR01000358">
    <property type="protein sequence ID" value="RTH01272.1"/>
    <property type="molecule type" value="Genomic_DNA"/>
</dbReference>
<dbReference type="RefSeq" id="WP_126178364.1">
    <property type="nucleotide sequence ID" value="NZ_PELN01000353.1"/>
</dbReference>
<sequence>MDASTGIVLVLRGLGLPTKLSEELLKEVKRLEESPWPGEAAYHRHINGIYARFSSEELARHAEIYRVP</sequence>
<proteinExistence type="predicted"/>
<evidence type="ECO:0000313" key="1">
    <source>
        <dbReference type="EMBL" id="RTH01272.1"/>
    </source>
</evidence>
<comment type="caution">
    <text evidence="1">The sequence shown here is derived from an EMBL/GenBank/DDBJ whole genome shotgun (WGS) entry which is preliminary data.</text>
</comment>
<reference evidence="1 2" key="1">
    <citation type="journal article" date="2019" name="Extremophiles">
        <title>Biogeography of thermophiles and predominance of Thermus scotoductus in domestic water heaters.</title>
        <authorList>
            <person name="Wilpiszeski R.L."/>
            <person name="Zhang Z."/>
            <person name="House C.H."/>
        </authorList>
    </citation>
    <scope>NUCLEOTIDE SEQUENCE [LARGE SCALE GENOMIC DNA]</scope>
    <source>
        <strain evidence="1 2">32_S32</strain>
    </source>
</reference>
<gene>
    <name evidence="1" type="ORF">CSW45_10755</name>
</gene>
<organism evidence="1 2">
    <name type="scientific">Thermus scotoductus</name>
    <dbReference type="NCBI Taxonomy" id="37636"/>
    <lineage>
        <taxon>Bacteria</taxon>
        <taxon>Thermotogati</taxon>
        <taxon>Deinococcota</taxon>
        <taxon>Deinococci</taxon>
        <taxon>Thermales</taxon>
        <taxon>Thermaceae</taxon>
        <taxon>Thermus</taxon>
    </lineage>
</organism>
<evidence type="ECO:0000313" key="2">
    <source>
        <dbReference type="Proteomes" id="UP000286910"/>
    </source>
</evidence>
<accession>A0A430R1K5</accession>
<dbReference type="Proteomes" id="UP000286910">
    <property type="component" value="Unassembled WGS sequence"/>
</dbReference>
<protein>
    <submittedName>
        <fullName evidence="1">Uncharacterized protein</fullName>
    </submittedName>
</protein>
<name>A0A430R1K5_THESC</name>